<organism evidence="1 2">
    <name type="scientific">Streptomyces cyaneochromogenes</name>
    <dbReference type="NCBI Taxonomy" id="2496836"/>
    <lineage>
        <taxon>Bacteria</taxon>
        <taxon>Bacillati</taxon>
        <taxon>Actinomycetota</taxon>
        <taxon>Actinomycetes</taxon>
        <taxon>Kitasatosporales</taxon>
        <taxon>Streptomycetaceae</taxon>
        <taxon>Streptomyces</taxon>
    </lineage>
</organism>
<dbReference type="Proteomes" id="UP000280298">
    <property type="component" value="Chromosome"/>
</dbReference>
<dbReference type="Gene3D" id="3.30.70.100">
    <property type="match status" value="2"/>
</dbReference>
<dbReference type="InterPro" id="IPR011008">
    <property type="entry name" value="Dimeric_a/b-barrel"/>
</dbReference>
<dbReference type="RefSeq" id="WP_126395654.1">
    <property type="nucleotide sequence ID" value="NZ_CP034539.1"/>
</dbReference>
<keyword evidence="2" id="KW-1185">Reference proteome</keyword>
<proteinExistence type="predicted"/>
<dbReference type="OrthoDB" id="1494517at2"/>
<evidence type="ECO:0000313" key="1">
    <source>
        <dbReference type="EMBL" id="AZQ37995.1"/>
    </source>
</evidence>
<reference evidence="1 2" key="1">
    <citation type="journal article" date="2019" name="Int. J. Syst. Evol. Microbiol.">
        <title>Streptomyces cyaneochromogenes sp. nov., a blue pigment-producing actinomycete from manganese-contaminated soil.</title>
        <authorList>
            <person name="Tang X."/>
            <person name="Zhao J."/>
            <person name="Li K."/>
            <person name="Chen Z."/>
            <person name="Sun Y."/>
            <person name="Gao J."/>
        </authorList>
    </citation>
    <scope>NUCLEOTIDE SEQUENCE [LARGE SCALE GENOMIC DNA]</scope>
    <source>
        <strain evidence="1 2">MK-45</strain>
    </source>
</reference>
<dbReference type="EMBL" id="CP034539">
    <property type="protein sequence ID" value="AZQ37995.1"/>
    <property type="molecule type" value="Genomic_DNA"/>
</dbReference>
<evidence type="ECO:0000313" key="2">
    <source>
        <dbReference type="Proteomes" id="UP000280298"/>
    </source>
</evidence>
<dbReference type="AlphaFoldDB" id="A0A3Q9EXL5"/>
<sequence>MSQMVLTEPEPGIFVFDSIKVAGGGGAVELVDAFKETVEREYREAPGFLGARVHLSVAEDTIVTRMHWEREQDLKAYSAAVAARGNTFTECLAKAAITDRAAFAGTQVPGFTGPDADKEAGYSVVATRPVQDRETAMKIHDVLLRTGEWKHTIPGFVSATPYVSLDGTQFLNNPAWVDEDAFHVYMNHPSIPGGLADAKDHALAEPCVISCRYSQDIAS</sequence>
<dbReference type="SUPFAM" id="SSF54909">
    <property type="entry name" value="Dimeric alpha+beta barrel"/>
    <property type="match status" value="2"/>
</dbReference>
<name>A0A3Q9EXL5_9ACTN</name>
<protein>
    <submittedName>
        <fullName evidence="1">Uncharacterized protein</fullName>
    </submittedName>
</protein>
<gene>
    <name evidence="1" type="ORF">EJ357_34830</name>
</gene>
<accession>A0A3Q9EXL5</accession>
<dbReference type="KEGG" id="scya:EJ357_34830"/>